<proteinExistence type="predicted"/>
<evidence type="ECO:0000313" key="1">
    <source>
        <dbReference type="EMBL" id="KAK5634995.1"/>
    </source>
</evidence>
<reference evidence="1 2" key="1">
    <citation type="submission" date="2023-10" db="EMBL/GenBank/DDBJ databases">
        <title>Draft genome sequence of Xylaria bambusicola isolate GMP-LS, the root and basal stem rot pathogen of sugarcane in Indonesia.</title>
        <authorList>
            <person name="Selvaraj P."/>
            <person name="Muralishankar V."/>
            <person name="Muruganantham S."/>
            <person name="Sp S."/>
            <person name="Haryani S."/>
            <person name="Lau K.J.X."/>
            <person name="Naqvi N.I."/>
        </authorList>
    </citation>
    <scope>NUCLEOTIDE SEQUENCE [LARGE SCALE GENOMIC DNA]</scope>
    <source>
        <strain evidence="1">GMP-LS</strain>
    </source>
</reference>
<dbReference type="AlphaFoldDB" id="A0AAN7ULN0"/>
<dbReference type="EMBL" id="JAWHQM010000047">
    <property type="protein sequence ID" value="KAK5634995.1"/>
    <property type="molecule type" value="Genomic_DNA"/>
</dbReference>
<protein>
    <submittedName>
        <fullName evidence="1">Uncharacterized protein</fullName>
    </submittedName>
</protein>
<evidence type="ECO:0000313" key="2">
    <source>
        <dbReference type="Proteomes" id="UP001305414"/>
    </source>
</evidence>
<dbReference type="Proteomes" id="UP001305414">
    <property type="component" value="Unassembled WGS sequence"/>
</dbReference>
<comment type="caution">
    <text evidence="1">The sequence shown here is derived from an EMBL/GenBank/DDBJ whole genome shotgun (WGS) entry which is preliminary data.</text>
</comment>
<name>A0AAN7ULN0_9PEZI</name>
<keyword evidence="2" id="KW-1185">Reference proteome</keyword>
<organism evidence="1 2">
    <name type="scientific">Xylaria bambusicola</name>
    <dbReference type="NCBI Taxonomy" id="326684"/>
    <lineage>
        <taxon>Eukaryota</taxon>
        <taxon>Fungi</taxon>
        <taxon>Dikarya</taxon>
        <taxon>Ascomycota</taxon>
        <taxon>Pezizomycotina</taxon>
        <taxon>Sordariomycetes</taxon>
        <taxon>Xylariomycetidae</taxon>
        <taxon>Xylariales</taxon>
        <taxon>Xylariaceae</taxon>
        <taxon>Xylaria</taxon>
    </lineage>
</organism>
<accession>A0AAN7ULN0</accession>
<gene>
    <name evidence="1" type="ORF">RRF57_010706</name>
</gene>
<sequence>MLLWRVKYSDGLCVVWGDGIPVPSDVSESSIFVDDGICLRSEYMGIYDARTTEGFALVQTDGPSAQLFLFKNEFDHFQAR</sequence>